<comment type="caution">
    <text evidence="2">The sequence shown here is derived from an EMBL/GenBank/DDBJ whole genome shotgun (WGS) entry which is preliminary data.</text>
</comment>
<organism evidence="2 3">
    <name type="scientific">Paractinoplanes toevensis</name>
    <dbReference type="NCBI Taxonomy" id="571911"/>
    <lineage>
        <taxon>Bacteria</taxon>
        <taxon>Bacillati</taxon>
        <taxon>Actinomycetota</taxon>
        <taxon>Actinomycetes</taxon>
        <taxon>Micromonosporales</taxon>
        <taxon>Micromonosporaceae</taxon>
        <taxon>Paractinoplanes</taxon>
    </lineage>
</organism>
<feature type="region of interest" description="Disordered" evidence="1">
    <location>
        <begin position="18"/>
        <end position="69"/>
    </location>
</feature>
<protein>
    <submittedName>
        <fullName evidence="2">Uncharacterized protein</fullName>
    </submittedName>
</protein>
<proteinExistence type="predicted"/>
<dbReference type="EMBL" id="BOQN01000038">
    <property type="protein sequence ID" value="GIM90980.1"/>
    <property type="molecule type" value="Genomic_DNA"/>
</dbReference>
<gene>
    <name evidence="2" type="ORF">Ato02nite_027730</name>
</gene>
<keyword evidence="3" id="KW-1185">Reference proteome</keyword>
<reference evidence="2 3" key="1">
    <citation type="submission" date="2021-03" db="EMBL/GenBank/DDBJ databases">
        <title>Whole genome shotgun sequence of Actinoplanes toevensis NBRC 105298.</title>
        <authorList>
            <person name="Komaki H."/>
            <person name="Tamura T."/>
        </authorList>
    </citation>
    <scope>NUCLEOTIDE SEQUENCE [LARGE SCALE GENOMIC DNA]</scope>
    <source>
        <strain evidence="2 3">NBRC 105298</strain>
    </source>
</reference>
<name>A0A919W3X5_9ACTN</name>
<evidence type="ECO:0000256" key="1">
    <source>
        <dbReference type="SAM" id="MobiDB-lite"/>
    </source>
</evidence>
<evidence type="ECO:0000313" key="3">
    <source>
        <dbReference type="Proteomes" id="UP000677082"/>
    </source>
</evidence>
<evidence type="ECO:0000313" key="2">
    <source>
        <dbReference type="EMBL" id="GIM90980.1"/>
    </source>
</evidence>
<dbReference type="AlphaFoldDB" id="A0A919W3X5"/>
<sequence length="69" mass="7163">MAYLQKPPAQMDIGLDEIDAGREGGPETGDAVTGPMGHREHPSTVRVSFSDTDGVSAGPLGTRTAWPGI</sequence>
<accession>A0A919W3X5</accession>
<dbReference type="Proteomes" id="UP000677082">
    <property type="component" value="Unassembled WGS sequence"/>
</dbReference>